<evidence type="ECO:0000313" key="11">
    <source>
        <dbReference type="Proteomes" id="UP000265140"/>
    </source>
</evidence>
<dbReference type="Pfam" id="PF05300">
    <property type="entry name" value="MIC19_MIC25"/>
    <property type="match status" value="1"/>
</dbReference>
<comment type="subcellular location">
    <subcellularLocation>
        <location evidence="7">Mitochondrion inner membrane</location>
        <topology evidence="7">Lipid-anchor</topology>
    </subcellularLocation>
</comment>
<evidence type="ECO:0000256" key="8">
    <source>
        <dbReference type="SAM" id="Coils"/>
    </source>
</evidence>
<keyword evidence="4" id="KW-0472">Membrane</keyword>
<name>A0AAY5KCE9_ESOLU</name>
<evidence type="ECO:0000256" key="5">
    <source>
        <dbReference type="ARBA" id="ARBA00023157"/>
    </source>
</evidence>
<evidence type="ECO:0000256" key="6">
    <source>
        <dbReference type="ARBA" id="ARBA00023288"/>
    </source>
</evidence>
<dbReference type="PROSITE" id="PS51808">
    <property type="entry name" value="CHCH"/>
    <property type="match status" value="1"/>
</dbReference>
<reference evidence="10" key="3">
    <citation type="submission" date="2025-09" db="UniProtKB">
        <authorList>
            <consortium name="Ensembl"/>
        </authorList>
    </citation>
    <scope>IDENTIFICATION</scope>
</reference>
<dbReference type="PANTHER" id="PTHR21588">
    <property type="entry name" value="COILED-COIL-HELIX-COILED-COIL-HELIX DOMAIN CONTAINING 6"/>
    <property type="match status" value="1"/>
</dbReference>
<feature type="coiled-coil region" evidence="8">
    <location>
        <begin position="216"/>
        <end position="243"/>
    </location>
</feature>
<evidence type="ECO:0008006" key="12">
    <source>
        <dbReference type="Google" id="ProtNLM"/>
    </source>
</evidence>
<dbReference type="GO" id="GO:0007007">
    <property type="term" value="P:inner mitochondrial membrane organization"/>
    <property type="evidence" value="ECO:0007669"/>
    <property type="project" value="TreeGrafter"/>
</dbReference>
<reference evidence="10 11" key="1">
    <citation type="submission" date="2020-02" db="EMBL/GenBank/DDBJ databases">
        <title>Esox lucius (northern pike) genome, fEsoLuc1, primary haplotype.</title>
        <authorList>
            <person name="Myers G."/>
            <person name="Karagic N."/>
            <person name="Meyer A."/>
            <person name="Pippel M."/>
            <person name="Reichard M."/>
            <person name="Winkler S."/>
            <person name="Tracey A."/>
            <person name="Sims Y."/>
            <person name="Howe K."/>
            <person name="Rhie A."/>
            <person name="Formenti G."/>
            <person name="Durbin R."/>
            <person name="Fedrigo O."/>
            <person name="Jarvis E.D."/>
        </authorList>
    </citation>
    <scope>NUCLEOTIDE SEQUENCE [LARGE SCALE GENOMIC DNA]</scope>
</reference>
<keyword evidence="8" id="KW-0175">Coiled coil</keyword>
<keyword evidence="6" id="KW-0449">Lipoprotein</keyword>
<evidence type="ECO:0000256" key="3">
    <source>
        <dbReference type="ARBA" id="ARBA00023128"/>
    </source>
</evidence>
<accession>A0AAY5KCE9</accession>
<dbReference type="PANTHER" id="PTHR21588:SF23">
    <property type="entry name" value="MICOS COMPLEX SUBUNIT MIC19 ISOFORM X1"/>
    <property type="match status" value="1"/>
</dbReference>
<protein>
    <recommendedName>
        <fullName evidence="12">Coiled-coil-helix-coiled-coil-helix domain containing 3a</fullName>
    </recommendedName>
</protein>
<feature type="compositionally biased region" description="Pro residues" evidence="9">
    <location>
        <begin position="90"/>
        <end position="115"/>
    </location>
</feature>
<keyword evidence="5" id="KW-1015">Disulfide bond</keyword>
<evidence type="ECO:0000256" key="4">
    <source>
        <dbReference type="ARBA" id="ARBA00023136"/>
    </source>
</evidence>
<keyword evidence="2" id="KW-0999">Mitochondrion inner membrane</keyword>
<dbReference type="Proteomes" id="UP000265140">
    <property type="component" value="Chromosome 23"/>
</dbReference>
<dbReference type="InterPro" id="IPR052632">
    <property type="entry name" value="MICOS_subunit_Mic19"/>
</dbReference>
<feature type="region of interest" description="Disordered" evidence="9">
    <location>
        <begin position="1"/>
        <end position="34"/>
    </location>
</feature>
<evidence type="ECO:0000256" key="7">
    <source>
        <dbReference type="ARBA" id="ARBA00034476"/>
    </source>
</evidence>
<feature type="region of interest" description="Disordered" evidence="9">
    <location>
        <begin position="47"/>
        <end position="123"/>
    </location>
</feature>
<evidence type="ECO:0000256" key="2">
    <source>
        <dbReference type="ARBA" id="ARBA00022792"/>
    </source>
</evidence>
<feature type="compositionally biased region" description="Low complexity" evidence="9">
    <location>
        <begin position="15"/>
        <end position="28"/>
    </location>
</feature>
<dbReference type="Ensembl" id="ENSELUT00000108600.1">
    <property type="protein sequence ID" value="ENSELUP00000086728.1"/>
    <property type="gene ID" value="ENSELUG00000023347.3"/>
</dbReference>
<dbReference type="GeneTree" id="ENSGT00390000000903"/>
<dbReference type="GO" id="GO:0061617">
    <property type="term" value="C:MICOS complex"/>
    <property type="evidence" value="ECO:0007669"/>
    <property type="project" value="InterPro"/>
</dbReference>
<keyword evidence="1" id="KW-0519">Myristate</keyword>
<keyword evidence="11" id="KW-1185">Reference proteome</keyword>
<dbReference type="InterPro" id="IPR007964">
    <property type="entry name" value="MIC19/MIC25"/>
</dbReference>
<sequence length="319" mass="34962">MAPPSVPIMEPVAPPSLSSALESTSSPAIESAAPPMAAFSTQLAVEPVTPTPFSPQLEPITPSPTQAEVIDPPPCETIAPPSQPPVETVAPPPVVPPPAPEQVSAAPPPPLPPSAPSAVAEEELRRKITEDLQKGLLQERVKAEQELQAWLEEEKAQAASFARAEAQTSVDDQVAHILELERSAGQESLTQAVMRERISAEDERIRAQLYENTWKAKQLELRDQELKKQEAFYREQVARLEDRSAQFYKVTTENYQKAADEVNAKFKRFEVSPVCGDLQGQILKCYQEHTGKTLLCSSIASRYLQCVNQAKQNKLRTGG</sequence>
<proteinExistence type="predicted"/>
<organism evidence="10 11">
    <name type="scientific">Esox lucius</name>
    <name type="common">Northern pike</name>
    <dbReference type="NCBI Taxonomy" id="8010"/>
    <lineage>
        <taxon>Eukaryota</taxon>
        <taxon>Metazoa</taxon>
        <taxon>Chordata</taxon>
        <taxon>Craniata</taxon>
        <taxon>Vertebrata</taxon>
        <taxon>Euteleostomi</taxon>
        <taxon>Actinopterygii</taxon>
        <taxon>Neopterygii</taxon>
        <taxon>Teleostei</taxon>
        <taxon>Protacanthopterygii</taxon>
        <taxon>Esociformes</taxon>
        <taxon>Esocidae</taxon>
        <taxon>Esox</taxon>
    </lineage>
</organism>
<evidence type="ECO:0000256" key="9">
    <source>
        <dbReference type="SAM" id="MobiDB-lite"/>
    </source>
</evidence>
<reference evidence="10" key="2">
    <citation type="submission" date="2025-08" db="UniProtKB">
        <authorList>
            <consortium name="Ensembl"/>
        </authorList>
    </citation>
    <scope>IDENTIFICATION</scope>
</reference>
<keyword evidence="3" id="KW-0496">Mitochondrion</keyword>
<evidence type="ECO:0000256" key="1">
    <source>
        <dbReference type="ARBA" id="ARBA00022707"/>
    </source>
</evidence>
<dbReference type="AlphaFoldDB" id="A0AAY5KCE9"/>
<evidence type="ECO:0000313" key="10">
    <source>
        <dbReference type="Ensembl" id="ENSELUP00000086728.1"/>
    </source>
</evidence>